<dbReference type="Gene3D" id="1.10.220.70">
    <property type="entry name" value="lyase"/>
    <property type="match status" value="1"/>
</dbReference>
<keyword evidence="1 2" id="KW-0456">Lyase</keyword>
<dbReference type="EMBL" id="QGGL01000013">
    <property type="protein sequence ID" value="PWK09664.1"/>
    <property type="molecule type" value="Genomic_DNA"/>
</dbReference>
<keyword evidence="1" id="KW-1283">Bacterial microcompartment</keyword>
<dbReference type="InterPro" id="IPR044939">
    <property type="entry name" value="EutB_dom_2_sf"/>
</dbReference>
<accession>A0A316D6D0</accession>
<dbReference type="InterPro" id="IPR044941">
    <property type="entry name" value="EutB_N_sf"/>
</dbReference>
<dbReference type="RefSeq" id="WP_109690168.1">
    <property type="nucleotide sequence ID" value="NZ_QGGL01000013.1"/>
</dbReference>
<comment type="subcellular location">
    <subcellularLocation>
        <location evidence="1">Bacterial microcompartment</location>
    </subcellularLocation>
</comment>
<dbReference type="GO" id="GO:0009350">
    <property type="term" value="C:ethanolamine ammonia-lyase complex"/>
    <property type="evidence" value="ECO:0007669"/>
    <property type="project" value="UniProtKB-UniRule"/>
</dbReference>
<dbReference type="InterPro" id="IPR013785">
    <property type="entry name" value="Aldolase_TIM"/>
</dbReference>
<dbReference type="GO" id="GO:0031419">
    <property type="term" value="F:cobalamin binding"/>
    <property type="evidence" value="ECO:0007669"/>
    <property type="project" value="UniProtKB-UniRule"/>
</dbReference>
<dbReference type="EC" id="4.3.1.7" evidence="1"/>
<name>A0A316D6D0_9BACL</name>
<feature type="binding site" evidence="1">
    <location>
        <position position="193"/>
    </location>
    <ligand>
        <name>substrate</name>
    </ligand>
</feature>
<dbReference type="HAMAP" id="MF_00861">
    <property type="entry name" value="EutB"/>
    <property type="match status" value="1"/>
</dbReference>
<keyword evidence="1" id="KW-0170">Cobalt</keyword>
<dbReference type="Pfam" id="PF06751">
    <property type="entry name" value="EutB"/>
    <property type="match status" value="1"/>
</dbReference>
<protein>
    <recommendedName>
        <fullName evidence="1">Ethanolamine ammonia-lyase large subunit</fullName>
        <shortName evidence="1">EAL large subunit</shortName>
        <ecNumber evidence="1">4.3.1.7</ecNumber>
    </recommendedName>
</protein>
<feature type="binding site" evidence="1">
    <location>
        <position position="246"/>
    </location>
    <ligand>
        <name>adenosylcob(III)alamin</name>
        <dbReference type="ChEBI" id="CHEBI:18408"/>
    </ligand>
</feature>
<dbReference type="InterPro" id="IPR010628">
    <property type="entry name" value="EutB"/>
</dbReference>
<proteinExistence type="inferred from homology"/>
<organism evidence="2 3">
    <name type="scientific">Tumebacillus permanentifrigoris</name>
    <dbReference type="NCBI Taxonomy" id="378543"/>
    <lineage>
        <taxon>Bacteria</taxon>
        <taxon>Bacillati</taxon>
        <taxon>Bacillota</taxon>
        <taxon>Bacilli</taxon>
        <taxon>Bacillales</taxon>
        <taxon>Alicyclobacillaceae</taxon>
        <taxon>Tumebacillus</taxon>
    </lineage>
</organism>
<comment type="pathway">
    <text evidence="1">Amine and polyamine degradation; ethanolamine degradation.</text>
</comment>
<comment type="catalytic activity">
    <reaction evidence="1">
        <text>ethanolamine = acetaldehyde + NH4(+)</text>
        <dbReference type="Rhea" id="RHEA:15313"/>
        <dbReference type="ChEBI" id="CHEBI:15343"/>
        <dbReference type="ChEBI" id="CHEBI:28938"/>
        <dbReference type="ChEBI" id="CHEBI:57603"/>
        <dbReference type="EC" id="4.3.1.7"/>
    </reaction>
</comment>
<comment type="subunit">
    <text evidence="1">The basic unit is a heterodimer which dimerizes to form tetramers. The heterotetramers trimerize; 6 large subunits form a core ring with 6 small subunits projecting outwards.</text>
</comment>
<dbReference type="NCBIfam" id="NF011649">
    <property type="entry name" value="PRK15067.1"/>
    <property type="match status" value="1"/>
</dbReference>
<gene>
    <name evidence="1" type="primary">eutB</name>
    <name evidence="2" type="ORF">C7459_113100</name>
</gene>
<keyword evidence="1" id="KW-0846">Cobalamin</keyword>
<comment type="similarity">
    <text evidence="1">Belongs to the EutB family.</text>
</comment>
<dbReference type="Proteomes" id="UP000245634">
    <property type="component" value="Unassembled WGS sequence"/>
</dbReference>
<feature type="binding site" evidence="1">
    <location>
        <begin position="160"/>
        <end position="162"/>
    </location>
    <ligand>
        <name>substrate</name>
    </ligand>
</feature>
<feature type="binding site" evidence="1">
    <location>
        <position position="365"/>
    </location>
    <ligand>
        <name>substrate</name>
    </ligand>
</feature>
<dbReference type="GO" id="GO:0031471">
    <property type="term" value="C:ethanolamine degradation polyhedral organelle"/>
    <property type="evidence" value="ECO:0007669"/>
    <property type="project" value="UniProtKB-UniRule"/>
</dbReference>
<comment type="function">
    <text evidence="1">Catalyzes the deamination of various vicinal amino-alcohols to oxo compounds. Allows this organism to utilize ethanolamine as the sole source of nitrogen and carbon in the presence of vitamin B12.</text>
</comment>
<feature type="binding site" evidence="1">
    <location>
        <position position="404"/>
    </location>
    <ligand>
        <name>adenosylcob(III)alamin</name>
        <dbReference type="ChEBI" id="CHEBI:18408"/>
    </ligand>
</feature>
<dbReference type="GO" id="GO:0005829">
    <property type="term" value="C:cytosol"/>
    <property type="evidence" value="ECO:0007669"/>
    <property type="project" value="TreeGrafter"/>
</dbReference>
<dbReference type="PANTHER" id="PTHR39329:SF1">
    <property type="entry name" value="ETHANOLAMINE AMMONIA-LYASE LARGE SUBUNIT"/>
    <property type="match status" value="1"/>
</dbReference>
<dbReference type="GO" id="GO:0046336">
    <property type="term" value="P:ethanolamine catabolic process"/>
    <property type="evidence" value="ECO:0007669"/>
    <property type="project" value="UniProtKB-UniRule"/>
</dbReference>
<dbReference type="GO" id="GO:0006520">
    <property type="term" value="P:amino acid metabolic process"/>
    <property type="evidence" value="ECO:0007669"/>
    <property type="project" value="InterPro"/>
</dbReference>
<sequence length="459" mass="50226">MKLTTALQGAHYTFADLKDLFAKANEEKSGDQLAGLAARSSQERIAAKWLLSEITLSDIRNNPLIPPEQDEVSRLIEEAVDESVYRQWAGTTVSGLREWLVHPETNSKDILHISKGLTSEMIAAVAKIMSNLDLIHVSGKINAITSCRTAIGHKGTLASRLQPNHPSDDPDGVRAVMYEGLSFGVGDALIGINPVIDTFESVKRLFDVMNEVVEKEGIPTQCSVLSHITTQMKVAEAGTACDLFFQSLAGTEAGNKSFGISVAMMDEAYELAKAHSRRGRTYGPNRMYFETGQGSELSAEAHHGVDQLTLESRCYGMARRYNPFLLNTVTGFMGPEYTFSGKQIIRNALEDVFMGKMHGLTMGADVCYTSHIASDQNDMENLGVLLTAAGVQYLIAIPMGDDCMLNYQSLSFQDIASLRQTLGKKPGHDFARWLSARGLFHEGRPSERAGDLRVLVGGR</sequence>
<evidence type="ECO:0000313" key="2">
    <source>
        <dbReference type="EMBL" id="PWK09664.1"/>
    </source>
</evidence>
<dbReference type="AlphaFoldDB" id="A0A316D6D0"/>
<feature type="binding site" evidence="1">
    <location>
        <position position="194"/>
    </location>
    <ligand>
        <name>adenosylcob(III)alamin</name>
        <dbReference type="ChEBI" id="CHEBI:18408"/>
    </ligand>
</feature>
<evidence type="ECO:0000256" key="1">
    <source>
        <dbReference type="HAMAP-Rule" id="MF_00861"/>
    </source>
</evidence>
<reference evidence="2 3" key="1">
    <citation type="submission" date="2018-05" db="EMBL/GenBank/DDBJ databases">
        <title>Genomic Encyclopedia of Type Strains, Phase IV (KMG-IV): sequencing the most valuable type-strain genomes for metagenomic binning, comparative biology and taxonomic classification.</title>
        <authorList>
            <person name="Goeker M."/>
        </authorList>
    </citation>
    <scope>NUCLEOTIDE SEQUENCE [LARGE SCALE GENOMIC DNA]</scope>
    <source>
        <strain evidence="2 3">DSM 18773</strain>
    </source>
</reference>
<dbReference type="OrthoDB" id="9770909at2"/>
<dbReference type="GO" id="GO:0008851">
    <property type="term" value="F:ethanolamine ammonia-lyase activity"/>
    <property type="evidence" value="ECO:0007669"/>
    <property type="project" value="UniProtKB-UniRule"/>
</dbReference>
<keyword evidence="3" id="KW-1185">Reference proteome</keyword>
<feature type="binding site" evidence="1">
    <location>
        <position position="298"/>
    </location>
    <ligand>
        <name>adenosylcob(III)alamin</name>
        <dbReference type="ChEBI" id="CHEBI:18408"/>
    </ligand>
</feature>
<feature type="binding site" evidence="1">
    <location>
        <position position="290"/>
    </location>
    <ligand>
        <name>substrate</name>
    </ligand>
</feature>
<comment type="cofactor">
    <cofactor evidence="1">
        <name>adenosylcob(III)alamin</name>
        <dbReference type="ChEBI" id="CHEBI:18408"/>
    </cofactor>
    <text evidence="1">Binds between the large and small subunits.</text>
</comment>
<evidence type="ECO:0000313" key="3">
    <source>
        <dbReference type="Proteomes" id="UP000245634"/>
    </source>
</evidence>
<dbReference type="PANTHER" id="PTHR39329">
    <property type="entry name" value="ETHANOLAMINE AMMONIA-LYASE HEAVY CHAIN"/>
    <property type="match status" value="1"/>
</dbReference>
<dbReference type="Gene3D" id="3.20.20.70">
    <property type="entry name" value="Aldolase class I"/>
    <property type="match status" value="1"/>
</dbReference>
<dbReference type="Gene3D" id="2.30.170.30">
    <property type="entry name" value="ethanolamine ammonia-lyase heavy chain domain like"/>
    <property type="match status" value="1"/>
</dbReference>
<comment type="caution">
    <text evidence="2">The sequence shown here is derived from an EMBL/GenBank/DDBJ whole genome shotgun (WGS) entry which is preliminary data.</text>
</comment>
<dbReference type="UniPathway" id="UPA00560"/>